<dbReference type="Gene3D" id="2.60.120.1440">
    <property type="match status" value="1"/>
</dbReference>
<protein>
    <submittedName>
        <fullName evidence="2">FecR domain-containing protein</fullName>
    </submittedName>
</protein>
<dbReference type="InterPro" id="IPR006860">
    <property type="entry name" value="FecR"/>
</dbReference>
<proteinExistence type="predicted"/>
<reference evidence="2" key="1">
    <citation type="submission" date="2023-06" db="EMBL/GenBank/DDBJ databases">
        <authorList>
            <person name="Jiang Y."/>
            <person name="Liu Q."/>
        </authorList>
    </citation>
    <scope>NUCLEOTIDE SEQUENCE</scope>
    <source>
        <strain evidence="2">CGMCC 1.12090</strain>
    </source>
</reference>
<dbReference type="EMBL" id="JAUKVY010000005">
    <property type="protein sequence ID" value="MDO1532367.1"/>
    <property type="molecule type" value="Genomic_DNA"/>
</dbReference>
<evidence type="ECO:0000313" key="2">
    <source>
        <dbReference type="EMBL" id="MDO1532367.1"/>
    </source>
</evidence>
<keyword evidence="3" id="KW-1185">Reference proteome</keyword>
<name>A0ABT8S2A9_9BURK</name>
<accession>A0ABT8S2A9</accession>
<sequence length="168" mass="17282">MNKNSNQVLRGLVLALAGVGAPIIHVGNALAAETSKPSAAEERAGIVKSVRGDVQLLSGSAKARAALAGDAMAPIDRLQTGADSGASVVLRDGTTLVVGPSSRLDLKQFHFDSTTQDGGMVVSLLRGTLRMVTGLIGKTHPDAVRVETQSAVIGIRGTDFIVETDSQP</sequence>
<dbReference type="PANTHER" id="PTHR38731">
    <property type="entry name" value="LIPL45-RELATED LIPOPROTEIN-RELATED"/>
    <property type="match status" value="1"/>
</dbReference>
<organism evidence="2 3">
    <name type="scientific">Variovorax ginsengisoli</name>
    <dbReference type="NCBI Taxonomy" id="363844"/>
    <lineage>
        <taxon>Bacteria</taxon>
        <taxon>Pseudomonadati</taxon>
        <taxon>Pseudomonadota</taxon>
        <taxon>Betaproteobacteria</taxon>
        <taxon>Burkholderiales</taxon>
        <taxon>Comamonadaceae</taxon>
        <taxon>Variovorax</taxon>
    </lineage>
</organism>
<evidence type="ECO:0000313" key="3">
    <source>
        <dbReference type="Proteomes" id="UP001169027"/>
    </source>
</evidence>
<comment type="caution">
    <text evidence="2">The sequence shown here is derived from an EMBL/GenBank/DDBJ whole genome shotgun (WGS) entry which is preliminary data.</text>
</comment>
<dbReference type="Proteomes" id="UP001169027">
    <property type="component" value="Unassembled WGS sequence"/>
</dbReference>
<feature type="domain" description="FecR protein" evidence="1">
    <location>
        <begin position="76"/>
        <end position="167"/>
    </location>
</feature>
<dbReference type="RefSeq" id="WP_301806899.1">
    <property type="nucleotide sequence ID" value="NZ_JAUJZH010000005.1"/>
</dbReference>
<evidence type="ECO:0000259" key="1">
    <source>
        <dbReference type="Pfam" id="PF04773"/>
    </source>
</evidence>
<dbReference type="Pfam" id="PF04773">
    <property type="entry name" value="FecR"/>
    <property type="match status" value="1"/>
</dbReference>
<gene>
    <name evidence="2" type="ORF">Q2T77_08705</name>
</gene>